<reference evidence="4 5" key="1">
    <citation type="submission" date="2023-08" db="EMBL/GenBank/DDBJ databases">
        <title>Oxalobacteraceae gen .nov., isolated from river sludge outside the plant.</title>
        <authorList>
            <person name="Zhao S.Y."/>
        </authorList>
    </citation>
    <scope>NUCLEOTIDE SEQUENCE [LARGE SCALE GENOMIC DNA]</scope>
    <source>
        <strain evidence="4 5">R-40</strain>
    </source>
</reference>
<dbReference type="PANTHER" id="PTHR30483:SF37">
    <property type="entry name" value="ABC TRANSPORTER SUBSTRATE-BINDING PROTEIN"/>
    <property type="match status" value="1"/>
</dbReference>
<name>A0ABU1BR38_9BURK</name>
<keyword evidence="5" id="KW-1185">Reference proteome</keyword>
<comment type="similarity">
    <text evidence="1">Belongs to the leucine-binding protein family.</text>
</comment>
<dbReference type="Proteomes" id="UP001225596">
    <property type="component" value="Unassembled WGS sequence"/>
</dbReference>
<dbReference type="InterPro" id="IPR028082">
    <property type="entry name" value="Peripla_BP_I"/>
</dbReference>
<evidence type="ECO:0000256" key="1">
    <source>
        <dbReference type="ARBA" id="ARBA00010062"/>
    </source>
</evidence>
<dbReference type="InterPro" id="IPR051010">
    <property type="entry name" value="BCAA_transport"/>
</dbReference>
<dbReference type="CDD" id="cd06338">
    <property type="entry name" value="PBP1_ABC_ligand_binding-like"/>
    <property type="match status" value="1"/>
</dbReference>
<gene>
    <name evidence="4" type="ORF">Q8A64_13365</name>
</gene>
<organism evidence="4 5">
    <name type="scientific">Keguizhuia sedimenti</name>
    <dbReference type="NCBI Taxonomy" id="3064264"/>
    <lineage>
        <taxon>Bacteria</taxon>
        <taxon>Pseudomonadati</taxon>
        <taxon>Pseudomonadota</taxon>
        <taxon>Betaproteobacteria</taxon>
        <taxon>Burkholderiales</taxon>
        <taxon>Oxalobacteraceae</taxon>
        <taxon>Keguizhuia</taxon>
    </lineage>
</organism>
<evidence type="ECO:0000256" key="2">
    <source>
        <dbReference type="ARBA" id="ARBA00022729"/>
    </source>
</evidence>
<dbReference type="RefSeq" id="WP_338437336.1">
    <property type="nucleotide sequence ID" value="NZ_JAUYVH010000009.1"/>
</dbReference>
<evidence type="ECO:0000259" key="3">
    <source>
        <dbReference type="Pfam" id="PF13458"/>
    </source>
</evidence>
<feature type="domain" description="Leucine-binding protein" evidence="3">
    <location>
        <begin position="39"/>
        <end position="377"/>
    </location>
</feature>
<dbReference type="Pfam" id="PF13458">
    <property type="entry name" value="Peripla_BP_6"/>
    <property type="match status" value="1"/>
</dbReference>
<accession>A0ABU1BR38</accession>
<proteinExistence type="inferred from homology"/>
<comment type="caution">
    <text evidence="4">The sequence shown here is derived from an EMBL/GenBank/DDBJ whole genome shotgun (WGS) entry which is preliminary data.</text>
</comment>
<dbReference type="SUPFAM" id="SSF53822">
    <property type="entry name" value="Periplasmic binding protein-like I"/>
    <property type="match status" value="1"/>
</dbReference>
<evidence type="ECO:0000313" key="5">
    <source>
        <dbReference type="Proteomes" id="UP001225596"/>
    </source>
</evidence>
<dbReference type="InterPro" id="IPR028081">
    <property type="entry name" value="Leu-bd"/>
</dbReference>
<sequence length="395" mass="43847">MFYLLLLTEGKQLPMHAIFRFLFLLFFAFGASAHSSEAVRIGATLSLTGKYAELGAMNEKAYRLWERDVNQKGGLAGRPVKVTLLDDKSDPEYAKILYRQLITQDRVDLVLGPYSSEITEAVSTVTEEFRYPLLASGASAVSIWSHGRKYVFGVYITADKYTVGFLELLVKSGLTKVAIVSADDIFSKSIEAGTKSWARRYGLDIVFSETFKKGSAQIDQSIESARRSGAEAVMVAGYFDDAVNGRKALKKINWTPKAYYATVGPAIQKYYDVLKEDAELTYSSSQWEPDLPFPGGRTFTHEFKDAYGVAPSYHAASAYAAGQILEAAVRKAKSLDRIKLRATLSTLDTITVLGRYGVDPDGRQVRHFTTTVQWQKGKKEIVSPSELTIAKAVWR</sequence>
<evidence type="ECO:0000313" key="4">
    <source>
        <dbReference type="EMBL" id="MDQ9171397.1"/>
    </source>
</evidence>
<dbReference type="EMBL" id="JAUYVH010000009">
    <property type="protein sequence ID" value="MDQ9171397.1"/>
    <property type="molecule type" value="Genomic_DNA"/>
</dbReference>
<dbReference type="PANTHER" id="PTHR30483">
    <property type="entry name" value="LEUCINE-SPECIFIC-BINDING PROTEIN"/>
    <property type="match status" value="1"/>
</dbReference>
<protein>
    <submittedName>
        <fullName evidence="4">Amino acid ABC transporter substrate-binding protein</fullName>
    </submittedName>
</protein>
<keyword evidence="2" id="KW-0732">Signal</keyword>
<dbReference type="Gene3D" id="3.40.50.2300">
    <property type="match status" value="2"/>
</dbReference>